<comment type="caution">
    <text evidence="1">The sequence shown here is derived from an EMBL/GenBank/DDBJ whole genome shotgun (WGS) entry which is preliminary data.</text>
</comment>
<gene>
    <name evidence="1" type="ORF">GCM10010196_26460</name>
</gene>
<organism evidence="1 2">
    <name type="scientific">Agromyces mediolanus</name>
    <name type="common">Corynebacterium mediolanum</name>
    <dbReference type="NCBI Taxonomy" id="41986"/>
    <lineage>
        <taxon>Bacteria</taxon>
        <taxon>Bacillati</taxon>
        <taxon>Actinomycetota</taxon>
        <taxon>Actinomycetes</taxon>
        <taxon>Micrococcales</taxon>
        <taxon>Microbacteriaceae</taxon>
        <taxon>Agromyces</taxon>
    </lineage>
</organism>
<dbReference type="EMBL" id="BMRJ01000002">
    <property type="protein sequence ID" value="GGR31021.1"/>
    <property type="molecule type" value="Genomic_DNA"/>
</dbReference>
<evidence type="ECO:0000313" key="1">
    <source>
        <dbReference type="EMBL" id="GGR31021.1"/>
    </source>
</evidence>
<reference evidence="1" key="2">
    <citation type="submission" date="2020-09" db="EMBL/GenBank/DDBJ databases">
        <authorList>
            <person name="Sun Q."/>
            <person name="Ohkuma M."/>
        </authorList>
    </citation>
    <scope>NUCLEOTIDE SEQUENCE</scope>
    <source>
        <strain evidence="1">JCM 3346</strain>
    </source>
</reference>
<evidence type="ECO:0000313" key="2">
    <source>
        <dbReference type="Proteomes" id="UP000610303"/>
    </source>
</evidence>
<sequence>MAKSAFYSFYYDRDAWRINTGTSGMSQLVHASIKVNLVMWVDKDYQC</sequence>
<reference evidence="1" key="1">
    <citation type="journal article" date="2014" name="Int. J. Syst. Evol. Microbiol.">
        <title>Complete genome sequence of Corynebacterium casei LMG S-19264T (=DSM 44701T), isolated from a smear-ripened cheese.</title>
        <authorList>
            <consortium name="US DOE Joint Genome Institute (JGI-PGF)"/>
            <person name="Walter F."/>
            <person name="Albersmeier A."/>
            <person name="Kalinowski J."/>
            <person name="Ruckert C."/>
        </authorList>
    </citation>
    <scope>NUCLEOTIDE SEQUENCE</scope>
    <source>
        <strain evidence="1">JCM 3346</strain>
    </source>
</reference>
<dbReference type="AlphaFoldDB" id="A0A918CMM2"/>
<dbReference type="Proteomes" id="UP000610303">
    <property type="component" value="Unassembled WGS sequence"/>
</dbReference>
<dbReference type="RefSeq" id="WP_189085807.1">
    <property type="nucleotide sequence ID" value="NZ_BMRJ01000002.1"/>
</dbReference>
<proteinExistence type="predicted"/>
<name>A0A918CMM2_AGRME</name>
<accession>A0A918CMM2</accession>
<keyword evidence="2" id="KW-1185">Reference proteome</keyword>
<protein>
    <submittedName>
        <fullName evidence="1">Uncharacterized protein</fullName>
    </submittedName>
</protein>